<reference evidence="2" key="1">
    <citation type="submission" date="2021-02" db="EMBL/GenBank/DDBJ databases">
        <title>PHA producing bacteria isolated from coastal sediment in Guangdong, Shenzhen.</title>
        <authorList>
            <person name="Zheng W."/>
            <person name="Yu S."/>
            <person name="Huang Y."/>
        </authorList>
    </citation>
    <scope>NUCLEOTIDE SEQUENCE</scope>
    <source>
        <strain evidence="2">TN14-10</strain>
    </source>
</reference>
<dbReference type="Pfam" id="PF03576">
    <property type="entry name" value="Peptidase_S58"/>
    <property type="match status" value="1"/>
</dbReference>
<keyword evidence="3" id="KW-1185">Reference proteome</keyword>
<name>A0A939DIA3_9GAMM</name>
<dbReference type="EMBL" id="JAFKCZ010000018">
    <property type="protein sequence ID" value="MBN7798784.1"/>
    <property type="molecule type" value="Genomic_DNA"/>
</dbReference>
<organism evidence="2 3">
    <name type="scientific">Parahaliea mediterranea</name>
    <dbReference type="NCBI Taxonomy" id="651086"/>
    <lineage>
        <taxon>Bacteria</taxon>
        <taxon>Pseudomonadati</taxon>
        <taxon>Pseudomonadota</taxon>
        <taxon>Gammaproteobacteria</taxon>
        <taxon>Cellvibrionales</taxon>
        <taxon>Halieaceae</taxon>
        <taxon>Parahaliea</taxon>
    </lineage>
</organism>
<dbReference type="GO" id="GO:0004177">
    <property type="term" value="F:aminopeptidase activity"/>
    <property type="evidence" value="ECO:0007669"/>
    <property type="project" value="TreeGrafter"/>
</dbReference>
<dbReference type="PANTHER" id="PTHR36512">
    <property type="entry name" value="D-AMINOPEPTIDASE"/>
    <property type="match status" value="1"/>
</dbReference>
<gene>
    <name evidence="2" type="ORF">JYP50_19440</name>
</gene>
<sequence length="440" mass="46859">MAGGAAGQEREALLNAGERVLNFDWPMIRVGTGEYADGPTGVTVFHFADKVLGAVDVRGGAPGTVNTEYLKLGYDLPEVDAVVFAGGSWYGLEAATAVASAMKEDGLRDGNAFSAEPNIALSVGSIIYDFGARRLNEVVPDKRLAQAAFRAARPGWFPQGAQGAGRMAMSGYFFGCNAMSGQGGAFREINGIKVAAFTVVNAIGVVTGRDGSVLACNRDPEWPAGVDTAQLLARTNGPEGIGSTVADPAGTNKNTTVSLVITNQKLSPAELNRLAVQVHTSMGRGLQPFATQFDGDVLYAVSTAEIEEPVLTSAEIGALASEVMWDAIIASVPEQPRHPEPRPGLKLDRGLLKQYAGRYEFSPNVSLEVTYRDGALHARATGLRDVFAIGRDRAITLTPVNETEFTVGNRYPLTLRFQPDGPLVINPGHWQQVSRRRLPM</sequence>
<dbReference type="Proteomes" id="UP000664303">
    <property type="component" value="Unassembled WGS sequence"/>
</dbReference>
<protein>
    <submittedName>
        <fullName evidence="2">P1 family peptidase</fullName>
    </submittedName>
</protein>
<dbReference type="Gene3D" id="3.60.70.12">
    <property type="entry name" value="L-amino peptidase D-ALA esterase/amidase"/>
    <property type="match status" value="1"/>
</dbReference>
<dbReference type="PANTHER" id="PTHR36512:SF3">
    <property type="entry name" value="BLR5678 PROTEIN"/>
    <property type="match status" value="1"/>
</dbReference>
<dbReference type="InterPro" id="IPR005321">
    <property type="entry name" value="Peptidase_S58_DmpA"/>
</dbReference>
<accession>A0A939DIA3</accession>
<dbReference type="InterPro" id="IPR016117">
    <property type="entry name" value="ArgJ-like_dom_sf"/>
</dbReference>
<dbReference type="AlphaFoldDB" id="A0A939DIA3"/>
<comment type="caution">
    <text evidence="2">The sequence shown here is derived from an EMBL/GenBank/DDBJ whole genome shotgun (WGS) entry which is preliminary data.</text>
</comment>
<proteinExistence type="inferred from homology"/>
<evidence type="ECO:0000256" key="1">
    <source>
        <dbReference type="ARBA" id="ARBA00007068"/>
    </source>
</evidence>
<dbReference type="SUPFAM" id="SSF56266">
    <property type="entry name" value="DmpA/ArgJ-like"/>
    <property type="match status" value="1"/>
</dbReference>
<evidence type="ECO:0000313" key="3">
    <source>
        <dbReference type="Proteomes" id="UP000664303"/>
    </source>
</evidence>
<comment type="similarity">
    <text evidence="1">Belongs to the peptidase S58 family.</text>
</comment>
<evidence type="ECO:0000313" key="2">
    <source>
        <dbReference type="EMBL" id="MBN7798784.1"/>
    </source>
</evidence>